<sequence>MKISGYGDSLSLTPENKDELKALNDFFIEMQEANVGNGSAKSTKGRVQIIKSETYNNTEFSIDLD</sequence>
<keyword evidence="2" id="KW-1185">Reference proteome</keyword>
<gene>
    <name evidence="1" type="ORF">GCM10009111_23330</name>
</gene>
<reference evidence="1 2" key="1">
    <citation type="journal article" date="2019" name="Int. J. Syst. Evol. Microbiol.">
        <title>The Global Catalogue of Microorganisms (GCM) 10K type strain sequencing project: providing services to taxonomists for standard genome sequencing and annotation.</title>
        <authorList>
            <consortium name="The Broad Institute Genomics Platform"/>
            <consortium name="The Broad Institute Genome Sequencing Center for Infectious Disease"/>
            <person name="Wu L."/>
            <person name="Ma J."/>
        </authorList>
    </citation>
    <scope>NUCLEOTIDE SEQUENCE [LARGE SCALE GENOMIC DNA]</scope>
    <source>
        <strain evidence="1 2">JCM 15608</strain>
    </source>
</reference>
<proteinExistence type="predicted"/>
<accession>A0ABN1L8D4</accession>
<dbReference type="RefSeq" id="WP_343817638.1">
    <property type="nucleotide sequence ID" value="NZ_BAAAFA010000008.1"/>
</dbReference>
<protein>
    <submittedName>
        <fullName evidence="1">Uncharacterized protein</fullName>
    </submittedName>
</protein>
<evidence type="ECO:0000313" key="2">
    <source>
        <dbReference type="Proteomes" id="UP001500021"/>
    </source>
</evidence>
<name>A0ABN1L8D4_9GAMM</name>
<comment type="caution">
    <text evidence="1">The sequence shown here is derived from an EMBL/GenBank/DDBJ whole genome shotgun (WGS) entry which is preliminary data.</text>
</comment>
<dbReference type="Proteomes" id="UP001500021">
    <property type="component" value="Unassembled WGS sequence"/>
</dbReference>
<organism evidence="1 2">
    <name type="scientific">Colwellia asteriadis</name>
    <dbReference type="NCBI Taxonomy" id="517723"/>
    <lineage>
        <taxon>Bacteria</taxon>
        <taxon>Pseudomonadati</taxon>
        <taxon>Pseudomonadota</taxon>
        <taxon>Gammaproteobacteria</taxon>
        <taxon>Alteromonadales</taxon>
        <taxon>Colwelliaceae</taxon>
        <taxon>Colwellia</taxon>
    </lineage>
</organism>
<dbReference type="EMBL" id="BAAAFA010000008">
    <property type="protein sequence ID" value="GAA0819391.1"/>
    <property type="molecule type" value="Genomic_DNA"/>
</dbReference>
<evidence type="ECO:0000313" key="1">
    <source>
        <dbReference type="EMBL" id="GAA0819391.1"/>
    </source>
</evidence>